<evidence type="ECO:0000256" key="4">
    <source>
        <dbReference type="ARBA" id="ARBA00022519"/>
    </source>
</evidence>
<dbReference type="GO" id="GO:0015627">
    <property type="term" value="C:type II protein secretion system complex"/>
    <property type="evidence" value="ECO:0007669"/>
    <property type="project" value="InterPro"/>
</dbReference>
<keyword evidence="5 8" id="KW-0812">Transmembrane</keyword>
<dbReference type="InterPro" id="IPR022346">
    <property type="entry name" value="T2SS_GspH"/>
</dbReference>
<dbReference type="GO" id="GO:0005886">
    <property type="term" value="C:plasma membrane"/>
    <property type="evidence" value="ECO:0007669"/>
    <property type="project" value="UniProtKB-SubCell"/>
</dbReference>
<feature type="transmembrane region" description="Helical" evidence="8">
    <location>
        <begin position="7"/>
        <end position="28"/>
    </location>
</feature>
<keyword evidence="3" id="KW-0488">Methylation</keyword>
<protein>
    <submittedName>
        <fullName evidence="10">Type IV fimbrial biogenesis protein FimT</fullName>
    </submittedName>
</protein>
<reference evidence="11" key="1">
    <citation type="submission" date="2017-09" db="EMBL/GenBank/DDBJ databases">
        <authorList>
            <person name="Varghese N."/>
            <person name="Submissions S."/>
        </authorList>
    </citation>
    <scope>NUCLEOTIDE SEQUENCE [LARGE SCALE GENOMIC DNA]</scope>
    <source>
        <strain evidence="11">MSL47</strain>
    </source>
</reference>
<keyword evidence="6 8" id="KW-1133">Transmembrane helix</keyword>
<evidence type="ECO:0000256" key="7">
    <source>
        <dbReference type="ARBA" id="ARBA00023136"/>
    </source>
</evidence>
<feature type="domain" description="General secretion pathway GspH" evidence="9">
    <location>
        <begin position="43"/>
        <end position="145"/>
    </location>
</feature>
<dbReference type="InterPro" id="IPR012902">
    <property type="entry name" value="N_methyl_site"/>
</dbReference>
<accession>A0A285I5A6</accession>
<keyword evidence="7 8" id="KW-0472">Membrane</keyword>
<keyword evidence="4" id="KW-0997">Cell inner membrane</keyword>
<gene>
    <name evidence="10" type="ORF">SAMN06265827_13121</name>
</gene>
<dbReference type="InterPro" id="IPR045584">
    <property type="entry name" value="Pilin-like"/>
</dbReference>
<dbReference type="Pfam" id="PF07963">
    <property type="entry name" value="N_methyl"/>
    <property type="match status" value="1"/>
</dbReference>
<dbReference type="NCBIfam" id="TIGR02532">
    <property type="entry name" value="IV_pilin_GFxxxE"/>
    <property type="match status" value="1"/>
</dbReference>
<evidence type="ECO:0000256" key="1">
    <source>
        <dbReference type="ARBA" id="ARBA00004377"/>
    </source>
</evidence>
<dbReference type="SUPFAM" id="SSF54523">
    <property type="entry name" value="Pili subunits"/>
    <property type="match status" value="1"/>
</dbReference>
<evidence type="ECO:0000256" key="2">
    <source>
        <dbReference type="ARBA" id="ARBA00022475"/>
    </source>
</evidence>
<keyword evidence="2" id="KW-1003">Cell membrane</keyword>
<dbReference type="Gene3D" id="3.30.700.10">
    <property type="entry name" value="Glycoprotein, Type 4 Pilin"/>
    <property type="match status" value="1"/>
</dbReference>
<dbReference type="AlphaFoldDB" id="A0A285I5A6"/>
<dbReference type="GO" id="GO:0015628">
    <property type="term" value="P:protein secretion by the type II secretion system"/>
    <property type="evidence" value="ECO:0007669"/>
    <property type="project" value="InterPro"/>
</dbReference>
<keyword evidence="11" id="KW-1185">Reference proteome</keyword>
<evidence type="ECO:0000256" key="6">
    <source>
        <dbReference type="ARBA" id="ARBA00022989"/>
    </source>
</evidence>
<evidence type="ECO:0000256" key="8">
    <source>
        <dbReference type="SAM" id="Phobius"/>
    </source>
</evidence>
<dbReference type="EMBL" id="OBDZ01000031">
    <property type="protein sequence ID" value="SNY43148.1"/>
    <property type="molecule type" value="Genomic_DNA"/>
</dbReference>
<organism evidence="10 11">
    <name type="scientific">Orenia metallireducens</name>
    <dbReference type="NCBI Taxonomy" id="1413210"/>
    <lineage>
        <taxon>Bacteria</taxon>
        <taxon>Bacillati</taxon>
        <taxon>Bacillota</taxon>
        <taxon>Clostridia</taxon>
        <taxon>Halanaerobiales</taxon>
        <taxon>Halobacteroidaceae</taxon>
        <taxon>Orenia</taxon>
    </lineage>
</organism>
<evidence type="ECO:0000256" key="5">
    <source>
        <dbReference type="ARBA" id="ARBA00022692"/>
    </source>
</evidence>
<dbReference type="OrthoDB" id="2112448at2"/>
<dbReference type="Pfam" id="PF12019">
    <property type="entry name" value="GspH"/>
    <property type="match status" value="1"/>
</dbReference>
<evidence type="ECO:0000256" key="3">
    <source>
        <dbReference type="ARBA" id="ARBA00022481"/>
    </source>
</evidence>
<name>A0A285I5A6_9FIRM</name>
<evidence type="ECO:0000259" key="9">
    <source>
        <dbReference type="Pfam" id="PF12019"/>
    </source>
</evidence>
<evidence type="ECO:0000313" key="11">
    <source>
        <dbReference type="Proteomes" id="UP000219573"/>
    </source>
</evidence>
<proteinExistence type="predicted"/>
<sequence length="157" mass="17520">MLKQEDGFTLVEVMMVIAIIGILASLSFPKFKAYLEYLELATATNKLVMDLQWARQQAIIKKVKYGVVFYQADNKYQIIKDEAVKQIIKEVDLKESKVKLGKISFYYSDGKSTGQTAVFFKTLGNIDGGNGSVELVKLGYGTKKIIFSSNAGELNVE</sequence>
<dbReference type="RefSeq" id="WP_097019168.1">
    <property type="nucleotide sequence ID" value="NZ_OBDZ01000031.1"/>
</dbReference>
<evidence type="ECO:0000313" key="10">
    <source>
        <dbReference type="EMBL" id="SNY43148.1"/>
    </source>
</evidence>
<dbReference type="Proteomes" id="UP000219573">
    <property type="component" value="Unassembled WGS sequence"/>
</dbReference>
<comment type="subcellular location">
    <subcellularLocation>
        <location evidence="1">Cell inner membrane</location>
        <topology evidence="1">Single-pass membrane protein</topology>
    </subcellularLocation>
</comment>